<comment type="caution">
    <text evidence="2">The sequence shown here is derived from an EMBL/GenBank/DDBJ whole genome shotgun (WGS) entry which is preliminary data.</text>
</comment>
<protein>
    <submittedName>
        <fullName evidence="2">Uncharacterized protein</fullName>
    </submittedName>
</protein>
<dbReference type="AlphaFoldDB" id="A0A2T6A5G3"/>
<organism evidence="2 3">
    <name type="scientific">Allosediminivita pacifica</name>
    <dbReference type="NCBI Taxonomy" id="1267769"/>
    <lineage>
        <taxon>Bacteria</taxon>
        <taxon>Pseudomonadati</taxon>
        <taxon>Pseudomonadota</taxon>
        <taxon>Alphaproteobacteria</taxon>
        <taxon>Rhodobacterales</taxon>
        <taxon>Paracoccaceae</taxon>
        <taxon>Allosediminivita</taxon>
    </lineage>
</organism>
<dbReference type="Proteomes" id="UP000244069">
    <property type="component" value="Unassembled WGS sequence"/>
</dbReference>
<feature type="coiled-coil region" evidence="1">
    <location>
        <begin position="655"/>
        <end position="689"/>
    </location>
</feature>
<accession>A0A2T6A5G3</accession>
<proteinExistence type="predicted"/>
<evidence type="ECO:0000256" key="1">
    <source>
        <dbReference type="SAM" id="Coils"/>
    </source>
</evidence>
<keyword evidence="1" id="KW-0175">Coiled coil</keyword>
<dbReference type="EMBL" id="QBKN01000040">
    <property type="protein sequence ID" value="PTX39016.1"/>
    <property type="molecule type" value="Genomic_DNA"/>
</dbReference>
<dbReference type="RefSeq" id="WP_107978741.1">
    <property type="nucleotide sequence ID" value="NZ_BMEZ01000040.1"/>
</dbReference>
<evidence type="ECO:0000313" key="2">
    <source>
        <dbReference type="EMBL" id="PTX39016.1"/>
    </source>
</evidence>
<dbReference type="OrthoDB" id="7825793at2"/>
<name>A0A2T6A5G3_9RHOB</name>
<sequence length="693" mass="76655">MPDRAKYGFSQGFPLPWVTAEDLTEWMGKLAPLAADFQRGGLRFVAEDDLSVRPFLPHWNSKPMMPRETVTGLRETLAGFYRTSHDPSRQAAQPMDMSTTIDLPGAMILGIVAAGVPANPDIALRHEDHLAVFLGRIPDLAHPVSQAMRRSRSPSLSVFDLENETVFAAVHLSDDPDDGATLEGLRAGQPSDFDLLAPVQTSSGTVWIDGRRSIPGEARPNVGALLAAMRTLGLLPDDHDLIIVAQGDRDYRFAAIPEKPAATPVEEIARQTSSETLLSVTPLRPIPSEQAQRDLQAHITSAHFPLGYRVSLETIPDAMRGEPDIEGLREEIAEREAQIALLRALAAPQMRLLRFTDAQLPALVDALRKLPTDILHNSDLRYAAGHAAGRAEPAHFLLYDPAILALEGLLREHFWRGQTDNHPIRYWLDPHAAQALGRAGKTQTWVFTPVHQRLIPAIDSFGGTLDETLRLLLGNLFADASAVLDADGAQPVFLFSPPGQSGADMEIELLDARWFQPVHLTLRWINDYMVVRSPRIADRKTLSRLAEDLYEGQTAEVLRAEAQARSDDLRAAWTDAQSTVQAQIDEVLAHIVSEIQTATQRLRLGRRYLTEVKTRIAEMDTRIATVRDMATEANEDGEALTNLAPDFMDERFAMVASLIAELELGDQAMAQAEEKVRAELEKIETLEQKLRSL</sequence>
<keyword evidence="3" id="KW-1185">Reference proteome</keyword>
<evidence type="ECO:0000313" key="3">
    <source>
        <dbReference type="Proteomes" id="UP000244069"/>
    </source>
</evidence>
<reference evidence="2 3" key="1">
    <citation type="submission" date="2018-04" db="EMBL/GenBank/DDBJ databases">
        <title>Genomic Encyclopedia of Archaeal and Bacterial Type Strains, Phase II (KMG-II): from individual species to whole genera.</title>
        <authorList>
            <person name="Goeker M."/>
        </authorList>
    </citation>
    <scope>NUCLEOTIDE SEQUENCE [LARGE SCALE GENOMIC DNA]</scope>
    <source>
        <strain evidence="2 3">DSM 29329</strain>
    </source>
</reference>
<gene>
    <name evidence="2" type="ORF">C8N44_1409</name>
</gene>